<feature type="transmembrane region" description="Helical" evidence="2">
    <location>
        <begin position="459"/>
        <end position="480"/>
    </location>
</feature>
<feature type="transmembrane region" description="Helical" evidence="2">
    <location>
        <begin position="387"/>
        <end position="404"/>
    </location>
</feature>
<feature type="transmembrane region" description="Helical" evidence="2">
    <location>
        <begin position="203"/>
        <end position="223"/>
    </location>
</feature>
<comment type="caution">
    <text evidence="3">The sequence shown here is derived from an EMBL/GenBank/DDBJ whole genome shotgun (WGS) entry which is preliminary data.</text>
</comment>
<feature type="region of interest" description="Disordered" evidence="1">
    <location>
        <begin position="269"/>
        <end position="290"/>
    </location>
</feature>
<name>A0A1J5S0U7_9ZZZZ</name>
<sequence>MNFPVAILMSLCALSAALGFSLAAPPLWSPEIASLCFQSGLDGGQCTRAALSVGLDSTLTFAAAGVLILLADRWWRRHRPVAGGSLPPTAVALAMIATALLLTAHLTARHFGALHASRIEEIAAYSTYISLENLAWPLLLQLCVSERDPRRRLGLIGLLTGIMALTPYRAVLLTIALFGLILPMIAEIRRQRCADGGWRRFRLATLQGGLCLLLMAGALWSVYIDRIAADSPLLQDEIQHMNRTIASSWNRNPALAGELQSRRAALGRLHRRRHRRPDQPRDDTAAPPPVVQLPAQDVQTLTTLPAPLRRLAQRVTTPLFQAVTLDSLGRQQPLPDILDEILGKFRLSKRLTLNEFLYQKLYGGHGTGQTTALYYGEAIAYCPRFPLFWMILAPALVGLAWIVLRSRLIDAPVLFAVALWRSSTAGLVTILPSLVLQAGTLAAMAWCGRRPAPPWLRRLIGPVLNGVMALLILGLAFNCWETQTRRQIWNVAIAAPRPECWLTSLNDGVPDLDAALRRQGLLSRSYAGGGLSFFHKLPVLSLVQIPEGSPRLAQDGAVLAAMTSLVDCLPGTPPTPPTVLTSWTVPLNGSVPLQLLALTLLAAAFRPRTGSAAVPDV</sequence>
<accession>A0A1J5S0U7</accession>
<proteinExistence type="predicted"/>
<keyword evidence="2" id="KW-1133">Transmembrane helix</keyword>
<feature type="transmembrane region" description="Helical" evidence="2">
    <location>
        <begin position="425"/>
        <end position="447"/>
    </location>
</feature>
<dbReference type="EMBL" id="MLJW01000168">
    <property type="protein sequence ID" value="OIQ95387.1"/>
    <property type="molecule type" value="Genomic_DNA"/>
</dbReference>
<feature type="transmembrane region" description="Helical" evidence="2">
    <location>
        <begin position="47"/>
        <end position="70"/>
    </location>
</feature>
<protein>
    <submittedName>
        <fullName evidence="3">Uncharacterized protein</fullName>
    </submittedName>
</protein>
<evidence type="ECO:0000256" key="1">
    <source>
        <dbReference type="SAM" id="MobiDB-lite"/>
    </source>
</evidence>
<evidence type="ECO:0000256" key="2">
    <source>
        <dbReference type="SAM" id="Phobius"/>
    </source>
</evidence>
<keyword evidence="2" id="KW-0812">Transmembrane</keyword>
<organism evidence="3">
    <name type="scientific">mine drainage metagenome</name>
    <dbReference type="NCBI Taxonomy" id="410659"/>
    <lineage>
        <taxon>unclassified sequences</taxon>
        <taxon>metagenomes</taxon>
        <taxon>ecological metagenomes</taxon>
    </lineage>
</organism>
<evidence type="ECO:0000313" key="3">
    <source>
        <dbReference type="EMBL" id="OIQ95387.1"/>
    </source>
</evidence>
<reference evidence="3" key="1">
    <citation type="submission" date="2016-10" db="EMBL/GenBank/DDBJ databases">
        <title>Sequence of Gallionella enrichment culture.</title>
        <authorList>
            <person name="Poehlein A."/>
            <person name="Muehling M."/>
            <person name="Daniel R."/>
        </authorList>
    </citation>
    <scope>NUCLEOTIDE SEQUENCE</scope>
</reference>
<feature type="transmembrane region" description="Helical" evidence="2">
    <location>
        <begin position="155"/>
        <end position="182"/>
    </location>
</feature>
<feature type="transmembrane region" description="Helical" evidence="2">
    <location>
        <begin position="90"/>
        <end position="108"/>
    </location>
</feature>
<dbReference type="AlphaFoldDB" id="A0A1J5S0U7"/>
<keyword evidence="2" id="KW-0472">Membrane</keyword>
<gene>
    <name evidence="3" type="ORF">GALL_226550</name>
</gene>